<name>A0A0W0FQR9_MONRR</name>
<evidence type="ECO:0000313" key="3">
    <source>
        <dbReference type="Proteomes" id="UP000054988"/>
    </source>
</evidence>
<dbReference type="AlphaFoldDB" id="A0A0W0FQR9"/>
<feature type="compositionally biased region" description="Basic residues" evidence="1">
    <location>
        <begin position="16"/>
        <end position="26"/>
    </location>
</feature>
<proteinExistence type="predicted"/>
<feature type="region of interest" description="Disordered" evidence="1">
    <location>
        <begin position="1"/>
        <end position="26"/>
    </location>
</feature>
<organism evidence="2 3">
    <name type="scientific">Moniliophthora roreri</name>
    <name type="common">Frosty pod rot fungus</name>
    <name type="synonym">Monilia roreri</name>
    <dbReference type="NCBI Taxonomy" id="221103"/>
    <lineage>
        <taxon>Eukaryota</taxon>
        <taxon>Fungi</taxon>
        <taxon>Dikarya</taxon>
        <taxon>Basidiomycota</taxon>
        <taxon>Agaricomycotina</taxon>
        <taxon>Agaricomycetes</taxon>
        <taxon>Agaricomycetidae</taxon>
        <taxon>Agaricales</taxon>
        <taxon>Marasmiineae</taxon>
        <taxon>Marasmiaceae</taxon>
        <taxon>Moniliophthora</taxon>
    </lineage>
</organism>
<feature type="compositionally biased region" description="Polar residues" evidence="1">
    <location>
        <begin position="1"/>
        <end position="15"/>
    </location>
</feature>
<gene>
    <name evidence="2" type="ORF">WG66_8819</name>
</gene>
<reference evidence="2 3" key="1">
    <citation type="submission" date="2015-12" db="EMBL/GenBank/DDBJ databases">
        <title>Draft genome sequence of Moniliophthora roreri, the causal agent of frosty pod rot of cacao.</title>
        <authorList>
            <person name="Aime M.C."/>
            <person name="Diaz-Valderrama J.R."/>
            <person name="Kijpornyongpan T."/>
            <person name="Phillips-Mora W."/>
        </authorList>
    </citation>
    <scope>NUCLEOTIDE SEQUENCE [LARGE SCALE GENOMIC DNA]</scope>
    <source>
        <strain evidence="2 3">MCA 2952</strain>
    </source>
</reference>
<dbReference type="EMBL" id="LATX01001747">
    <property type="protein sequence ID" value="KTB38610.1"/>
    <property type="molecule type" value="Genomic_DNA"/>
</dbReference>
<protein>
    <submittedName>
        <fullName evidence="2">Uncharacterized protein</fullName>
    </submittedName>
</protein>
<sequence length="93" mass="10467">MFNTSQDGVTMTYAHNNRHPKSRHKYSRTMIRSSFPDETILPAYLHLRRLKPPEQEDLTAVPSPPSEFGTAGDCHVIISSLGPVETLKENDDS</sequence>
<accession>A0A0W0FQR9</accession>
<comment type="caution">
    <text evidence="2">The sequence shown here is derived from an EMBL/GenBank/DDBJ whole genome shotgun (WGS) entry which is preliminary data.</text>
</comment>
<evidence type="ECO:0000256" key="1">
    <source>
        <dbReference type="SAM" id="MobiDB-lite"/>
    </source>
</evidence>
<dbReference type="Proteomes" id="UP000054988">
    <property type="component" value="Unassembled WGS sequence"/>
</dbReference>
<evidence type="ECO:0000313" key="2">
    <source>
        <dbReference type="EMBL" id="KTB38610.1"/>
    </source>
</evidence>